<proteinExistence type="predicted"/>
<keyword evidence="3" id="KW-1185">Reference proteome</keyword>
<feature type="transmembrane region" description="Helical" evidence="1">
    <location>
        <begin position="219"/>
        <end position="243"/>
    </location>
</feature>
<evidence type="ECO:0000313" key="2">
    <source>
        <dbReference type="EMBL" id="GAA4265308.1"/>
    </source>
</evidence>
<dbReference type="EMBL" id="BAABAU010000001">
    <property type="protein sequence ID" value="GAA4265308.1"/>
    <property type="molecule type" value="Genomic_DNA"/>
</dbReference>
<keyword evidence="1" id="KW-0812">Transmembrane</keyword>
<evidence type="ECO:0000313" key="3">
    <source>
        <dbReference type="Proteomes" id="UP001501594"/>
    </source>
</evidence>
<feature type="transmembrane region" description="Helical" evidence="1">
    <location>
        <begin position="108"/>
        <end position="130"/>
    </location>
</feature>
<comment type="caution">
    <text evidence="2">The sequence shown here is derived from an EMBL/GenBank/DDBJ whole genome shotgun (WGS) entry which is preliminary data.</text>
</comment>
<sequence length="312" mass="32595">MTSLDETYRRLLRWYPRSWRARNGDVLLGTLLGVAEAQGRSLPARGEAASIRVHGSSARLDLLVEPAVRNAASTVALTLGAGLAAASFVMGTWVPWGTRGPGLSAYPSSAASLLNPSLVLAVLWLAALALAVGRRWLVGRVVLGLSLVFTAVTALAPEIFFGDRPTLVFLSACALLAVIGRPAGRNVTALAALGWAAVAVVLFLGSFEWSAAYPQTSSLWGAIAAIWYAAAATIVVAVGLAVARLWRAGFTIILALVPLTTTFVVARLTGDLYENGSALMVALPVALGVVLLVLSSSGRLDLRPSRRGTALD</sequence>
<gene>
    <name evidence="2" type="ORF">GCM10022256_09200</name>
</gene>
<accession>A0ABP8DZC0</accession>
<evidence type="ECO:0000256" key="1">
    <source>
        <dbReference type="SAM" id="Phobius"/>
    </source>
</evidence>
<feature type="transmembrane region" description="Helical" evidence="1">
    <location>
        <begin position="162"/>
        <end position="180"/>
    </location>
</feature>
<protein>
    <submittedName>
        <fullName evidence="2">Uncharacterized protein</fullName>
    </submittedName>
</protein>
<feature type="transmembrane region" description="Helical" evidence="1">
    <location>
        <begin position="276"/>
        <end position="297"/>
    </location>
</feature>
<organism evidence="2 3">
    <name type="scientific">Frondihabitans peucedani</name>
    <dbReference type="NCBI Taxonomy" id="598626"/>
    <lineage>
        <taxon>Bacteria</taxon>
        <taxon>Bacillati</taxon>
        <taxon>Actinomycetota</taxon>
        <taxon>Actinomycetes</taxon>
        <taxon>Micrococcales</taxon>
        <taxon>Microbacteriaceae</taxon>
        <taxon>Frondihabitans</taxon>
    </lineage>
</organism>
<keyword evidence="1" id="KW-0472">Membrane</keyword>
<name>A0ABP8DZC0_9MICO</name>
<dbReference type="RefSeq" id="WP_344793848.1">
    <property type="nucleotide sequence ID" value="NZ_BAABAU010000001.1"/>
</dbReference>
<reference evidence="3" key="1">
    <citation type="journal article" date="2019" name="Int. J. Syst. Evol. Microbiol.">
        <title>The Global Catalogue of Microorganisms (GCM) 10K type strain sequencing project: providing services to taxonomists for standard genome sequencing and annotation.</title>
        <authorList>
            <consortium name="The Broad Institute Genomics Platform"/>
            <consortium name="The Broad Institute Genome Sequencing Center for Infectious Disease"/>
            <person name="Wu L."/>
            <person name="Ma J."/>
        </authorList>
    </citation>
    <scope>NUCLEOTIDE SEQUENCE [LARGE SCALE GENOMIC DNA]</scope>
    <source>
        <strain evidence="3">JCM 17442</strain>
    </source>
</reference>
<feature type="transmembrane region" description="Helical" evidence="1">
    <location>
        <begin position="250"/>
        <end position="270"/>
    </location>
</feature>
<keyword evidence="1" id="KW-1133">Transmembrane helix</keyword>
<feature type="transmembrane region" description="Helical" evidence="1">
    <location>
        <begin position="137"/>
        <end position="156"/>
    </location>
</feature>
<feature type="transmembrane region" description="Helical" evidence="1">
    <location>
        <begin position="75"/>
        <end position="96"/>
    </location>
</feature>
<dbReference type="Proteomes" id="UP001501594">
    <property type="component" value="Unassembled WGS sequence"/>
</dbReference>
<feature type="transmembrane region" description="Helical" evidence="1">
    <location>
        <begin position="187"/>
        <end position="207"/>
    </location>
</feature>